<sequence length="517" mass="56204">MELTPNTNNSSRENNSSNSNSNQTESSTTQTPTTKQPPHIRIVPHIVDVRRCLYFEVMDRDVPEGEVLRVGRFTEKVSQQKNRIAFKSKVVSRTHAEIWSENGQIYIRDVKSSSGTFLNHMRLSPPNVESDKYPLNDGDILQLGVDYQGGTVDLYKCVKIRLEINRNWQQKNGNPFRQQVLKNIQDNYNKAAGGGSSSLGGGDNDVLSGGGAAAAGGGGGAGSENTECCICLYPMVAFQALFVAPCSHCFHFKCIKPILFTSTGLSCPLCRTYADLEASVTNDENENEAESLSYILPPAVAQNQHQQQQQRQQQQVSNQIASQQQQQQLGDSQNNQSGDNDSNNPQSQNQQQPPNNQQHGVENRSEMSIDQSSNHHHESMSETESAFDSSSARDQNATPGPQINNQLRMREDANATPIYLDQNPNSNGSQSFGSTPVGSVPTNTTDIIDSVLSRNRDGSSSDMPESPTRHISTRQDGSVPCAGSSADAAAHNNSGVNNNNNSNAGSEESTNNIGTLA</sequence>
<dbReference type="PROSITE" id="PS50006">
    <property type="entry name" value="FHA_DOMAIN"/>
    <property type="match status" value="1"/>
</dbReference>
<dbReference type="Proteomes" id="UP001150538">
    <property type="component" value="Unassembled WGS sequence"/>
</dbReference>
<dbReference type="GO" id="GO:0006511">
    <property type="term" value="P:ubiquitin-dependent protein catabolic process"/>
    <property type="evidence" value="ECO:0007669"/>
    <property type="project" value="TreeGrafter"/>
</dbReference>
<dbReference type="Gene3D" id="3.30.40.10">
    <property type="entry name" value="Zinc/RING finger domain, C3HC4 (zinc finger)"/>
    <property type="match status" value="1"/>
</dbReference>
<feature type="compositionally biased region" description="Low complexity" evidence="7">
    <location>
        <begin position="1"/>
        <end position="34"/>
    </location>
</feature>
<feature type="domain" description="FHA" evidence="8">
    <location>
        <begin position="68"/>
        <end position="123"/>
    </location>
</feature>
<feature type="region of interest" description="Disordered" evidence="7">
    <location>
        <begin position="301"/>
        <end position="517"/>
    </location>
</feature>
<dbReference type="SMART" id="SM00240">
    <property type="entry name" value="FHA"/>
    <property type="match status" value="1"/>
</dbReference>
<evidence type="ECO:0000256" key="1">
    <source>
        <dbReference type="ARBA" id="ARBA00022679"/>
    </source>
</evidence>
<dbReference type="OrthoDB" id="687730at2759"/>
<keyword evidence="2" id="KW-0479">Metal-binding</keyword>
<feature type="compositionally biased region" description="Polar residues" evidence="7">
    <location>
        <begin position="382"/>
        <end position="407"/>
    </location>
</feature>
<dbReference type="GO" id="GO:0061630">
    <property type="term" value="F:ubiquitin protein ligase activity"/>
    <property type="evidence" value="ECO:0007669"/>
    <property type="project" value="TreeGrafter"/>
</dbReference>
<dbReference type="SUPFAM" id="SSF57850">
    <property type="entry name" value="RING/U-box"/>
    <property type="match status" value="1"/>
</dbReference>
<dbReference type="PROSITE" id="PS50089">
    <property type="entry name" value="ZF_RING_2"/>
    <property type="match status" value="1"/>
</dbReference>
<keyword evidence="11" id="KW-1185">Reference proteome</keyword>
<evidence type="ECO:0000256" key="5">
    <source>
        <dbReference type="ARBA" id="ARBA00022833"/>
    </source>
</evidence>
<feature type="compositionally biased region" description="Polar residues" evidence="7">
    <location>
        <begin position="422"/>
        <end position="447"/>
    </location>
</feature>
<dbReference type="InterPro" id="IPR008984">
    <property type="entry name" value="SMAD_FHA_dom_sf"/>
</dbReference>
<evidence type="ECO:0000313" key="10">
    <source>
        <dbReference type="EMBL" id="KAJ1916708.1"/>
    </source>
</evidence>
<proteinExistence type="predicted"/>
<dbReference type="InterPro" id="IPR001841">
    <property type="entry name" value="Znf_RING"/>
</dbReference>
<dbReference type="SUPFAM" id="SSF49879">
    <property type="entry name" value="SMAD/FHA domain"/>
    <property type="match status" value="1"/>
</dbReference>
<organism evidence="10 11">
    <name type="scientific">Mycoemilia scoparia</name>
    <dbReference type="NCBI Taxonomy" id="417184"/>
    <lineage>
        <taxon>Eukaryota</taxon>
        <taxon>Fungi</taxon>
        <taxon>Fungi incertae sedis</taxon>
        <taxon>Zoopagomycota</taxon>
        <taxon>Kickxellomycotina</taxon>
        <taxon>Kickxellomycetes</taxon>
        <taxon>Kickxellales</taxon>
        <taxon>Kickxellaceae</taxon>
        <taxon>Mycoemilia</taxon>
    </lineage>
</organism>
<dbReference type="Pfam" id="PF17123">
    <property type="entry name" value="zf-RING_11"/>
    <property type="match status" value="1"/>
</dbReference>
<evidence type="ECO:0000256" key="7">
    <source>
        <dbReference type="SAM" id="MobiDB-lite"/>
    </source>
</evidence>
<reference evidence="10" key="1">
    <citation type="submission" date="2022-07" db="EMBL/GenBank/DDBJ databases">
        <title>Phylogenomic reconstructions and comparative analyses of Kickxellomycotina fungi.</title>
        <authorList>
            <person name="Reynolds N.K."/>
            <person name="Stajich J.E."/>
            <person name="Barry K."/>
            <person name="Grigoriev I.V."/>
            <person name="Crous P."/>
            <person name="Smith M.E."/>
        </authorList>
    </citation>
    <scope>NUCLEOTIDE SEQUENCE</scope>
    <source>
        <strain evidence="10">NBRC 100468</strain>
    </source>
</reference>
<protein>
    <submittedName>
        <fullName evidence="10">Uncharacterized protein</fullName>
    </submittedName>
</protein>
<dbReference type="Gene3D" id="2.60.200.20">
    <property type="match status" value="1"/>
</dbReference>
<dbReference type="InterPro" id="IPR000253">
    <property type="entry name" value="FHA_dom"/>
</dbReference>
<evidence type="ECO:0000256" key="3">
    <source>
        <dbReference type="ARBA" id="ARBA00022771"/>
    </source>
</evidence>
<dbReference type="Pfam" id="PF00498">
    <property type="entry name" value="FHA"/>
    <property type="match status" value="1"/>
</dbReference>
<evidence type="ECO:0000256" key="6">
    <source>
        <dbReference type="PROSITE-ProRule" id="PRU00175"/>
    </source>
</evidence>
<dbReference type="GO" id="GO:0016567">
    <property type="term" value="P:protein ubiquitination"/>
    <property type="evidence" value="ECO:0007669"/>
    <property type="project" value="TreeGrafter"/>
</dbReference>
<feature type="region of interest" description="Disordered" evidence="7">
    <location>
        <begin position="1"/>
        <end position="40"/>
    </location>
</feature>
<dbReference type="GO" id="GO:0005829">
    <property type="term" value="C:cytosol"/>
    <property type="evidence" value="ECO:0007669"/>
    <property type="project" value="TreeGrafter"/>
</dbReference>
<dbReference type="AlphaFoldDB" id="A0A9W8DMK5"/>
<dbReference type="GO" id="GO:0008270">
    <property type="term" value="F:zinc ion binding"/>
    <property type="evidence" value="ECO:0007669"/>
    <property type="project" value="UniProtKB-KW"/>
</dbReference>
<dbReference type="SMART" id="SM00184">
    <property type="entry name" value="RING"/>
    <property type="match status" value="1"/>
</dbReference>
<name>A0A9W8DMK5_9FUNG</name>
<keyword evidence="5" id="KW-0862">Zinc</keyword>
<dbReference type="InterPro" id="IPR013083">
    <property type="entry name" value="Znf_RING/FYVE/PHD"/>
</dbReference>
<keyword evidence="1" id="KW-0808">Transferase</keyword>
<dbReference type="PANTHER" id="PTHR15067:SF7">
    <property type="entry name" value="E3 UBIQUITIN-PROTEIN LIGASE DMA1-RELATED"/>
    <property type="match status" value="1"/>
</dbReference>
<dbReference type="EMBL" id="JANBPU010000094">
    <property type="protein sequence ID" value="KAJ1916708.1"/>
    <property type="molecule type" value="Genomic_DNA"/>
</dbReference>
<evidence type="ECO:0000256" key="2">
    <source>
        <dbReference type="ARBA" id="ARBA00022723"/>
    </source>
</evidence>
<dbReference type="GO" id="GO:0032153">
    <property type="term" value="C:cell division site"/>
    <property type="evidence" value="ECO:0007669"/>
    <property type="project" value="TreeGrafter"/>
</dbReference>
<dbReference type="GO" id="GO:0000151">
    <property type="term" value="C:ubiquitin ligase complex"/>
    <property type="evidence" value="ECO:0007669"/>
    <property type="project" value="TreeGrafter"/>
</dbReference>
<evidence type="ECO:0000256" key="4">
    <source>
        <dbReference type="ARBA" id="ARBA00022786"/>
    </source>
</evidence>
<keyword evidence="3 6" id="KW-0863">Zinc-finger</keyword>
<comment type="caution">
    <text evidence="10">The sequence shown here is derived from an EMBL/GenBank/DDBJ whole genome shotgun (WGS) entry which is preliminary data.</text>
</comment>
<evidence type="ECO:0000259" key="9">
    <source>
        <dbReference type="PROSITE" id="PS50089"/>
    </source>
</evidence>
<accession>A0A9W8DMK5</accession>
<feature type="compositionally biased region" description="Low complexity" evidence="7">
    <location>
        <begin position="302"/>
        <end position="358"/>
    </location>
</feature>
<feature type="domain" description="RING-type" evidence="9">
    <location>
        <begin position="228"/>
        <end position="271"/>
    </location>
</feature>
<keyword evidence="4" id="KW-0833">Ubl conjugation pathway</keyword>
<feature type="compositionally biased region" description="Low complexity" evidence="7">
    <location>
        <begin position="488"/>
        <end position="517"/>
    </location>
</feature>
<feature type="compositionally biased region" description="Basic and acidic residues" evidence="7">
    <location>
        <begin position="361"/>
        <end position="380"/>
    </location>
</feature>
<evidence type="ECO:0000259" key="8">
    <source>
        <dbReference type="PROSITE" id="PS50006"/>
    </source>
</evidence>
<evidence type="ECO:0000313" key="11">
    <source>
        <dbReference type="Proteomes" id="UP001150538"/>
    </source>
</evidence>
<gene>
    <name evidence="10" type="ORF">H4219_003628</name>
</gene>
<dbReference type="PANTHER" id="PTHR15067">
    <property type="entry name" value="E3 UBIQUITIN-PROTEIN LIGASE RNF8"/>
    <property type="match status" value="1"/>
</dbReference>